<accession>A0A430ACW6</accession>
<reference evidence="1 2" key="1">
    <citation type="submission" date="2017-05" db="EMBL/GenBank/DDBJ databases">
        <title>Vagococcus spp. assemblies.</title>
        <authorList>
            <person name="Gulvik C.A."/>
        </authorList>
    </citation>
    <scope>NUCLEOTIDE SEQUENCE [LARGE SCALE GENOMIC DNA]</scope>
    <source>
        <strain evidence="1 2">CCUG 41755</strain>
    </source>
</reference>
<sequence length="189" mass="21212">MKWSLLELKKYKESPLEFSEVIDVNDTITKREPGILSVAPVTVTGTISVSNDGYIATFTIDTVMTLASTRSLEPVPYPCNLNVVEFYMTPEQYASQKDLLSDEDIVMILEKDLIDLSEAVEDHLILSIPLQVLTEAEQETDATVKGNDWELMSEDAYYEQQLQQDNTNIDPRLAKLSALLDNSKDSDGE</sequence>
<evidence type="ECO:0008006" key="3">
    <source>
        <dbReference type="Google" id="ProtNLM"/>
    </source>
</evidence>
<gene>
    <name evidence="1" type="ORF">CBF31_03335</name>
</gene>
<evidence type="ECO:0000313" key="2">
    <source>
        <dbReference type="Proteomes" id="UP000287101"/>
    </source>
</evidence>
<dbReference type="AlphaFoldDB" id="A0A430ACW6"/>
<dbReference type="InterPro" id="IPR003772">
    <property type="entry name" value="YceD"/>
</dbReference>
<protein>
    <recommendedName>
        <fullName evidence="3">Nucleic acid-binding protein</fullName>
    </recommendedName>
</protein>
<proteinExistence type="predicted"/>
<keyword evidence="2" id="KW-1185">Reference proteome</keyword>
<dbReference type="RefSeq" id="WP_126830951.1">
    <property type="nucleotide sequence ID" value="NZ_CBCRYB010000007.1"/>
</dbReference>
<dbReference type="Proteomes" id="UP000287101">
    <property type="component" value="Unassembled WGS sequence"/>
</dbReference>
<dbReference type="EMBL" id="NGJY01000001">
    <property type="protein sequence ID" value="RSU05064.1"/>
    <property type="molecule type" value="Genomic_DNA"/>
</dbReference>
<evidence type="ECO:0000313" key="1">
    <source>
        <dbReference type="EMBL" id="RSU05064.1"/>
    </source>
</evidence>
<dbReference type="OrthoDB" id="9790372at2"/>
<name>A0A430ACW6_9ENTE</name>
<organism evidence="1 2">
    <name type="scientific">Vagococcus fessus</name>
    <dbReference type="NCBI Taxonomy" id="120370"/>
    <lineage>
        <taxon>Bacteria</taxon>
        <taxon>Bacillati</taxon>
        <taxon>Bacillota</taxon>
        <taxon>Bacilli</taxon>
        <taxon>Lactobacillales</taxon>
        <taxon>Enterococcaceae</taxon>
        <taxon>Vagococcus</taxon>
    </lineage>
</organism>
<comment type="caution">
    <text evidence="1">The sequence shown here is derived from an EMBL/GenBank/DDBJ whole genome shotgun (WGS) entry which is preliminary data.</text>
</comment>
<dbReference type="Pfam" id="PF02620">
    <property type="entry name" value="YceD"/>
    <property type="match status" value="1"/>
</dbReference>